<dbReference type="SUPFAM" id="SSF56214">
    <property type="entry name" value="4'-phosphopantetheinyl transferase"/>
    <property type="match status" value="2"/>
</dbReference>
<proteinExistence type="inferred from homology"/>
<dbReference type="GO" id="GO:0019878">
    <property type="term" value="P:lysine biosynthetic process via aminoadipic acid"/>
    <property type="evidence" value="ECO:0007669"/>
    <property type="project" value="TreeGrafter"/>
</dbReference>
<dbReference type="InterPro" id="IPR037143">
    <property type="entry name" value="4-PPantetheinyl_Trfase_dom_sf"/>
</dbReference>
<evidence type="ECO:0000256" key="2">
    <source>
        <dbReference type="ARBA" id="ARBA00022679"/>
    </source>
</evidence>
<keyword evidence="2 5" id="KW-0808">Transferase</keyword>
<dbReference type="PANTHER" id="PTHR12215">
    <property type="entry name" value="PHOSPHOPANTETHEINE TRANSFERASE"/>
    <property type="match status" value="1"/>
</dbReference>
<evidence type="ECO:0000256" key="3">
    <source>
        <dbReference type="SAM" id="MobiDB-lite"/>
    </source>
</evidence>
<comment type="caution">
    <text evidence="5">The sequence shown here is derived from an EMBL/GenBank/DDBJ whole genome shotgun (WGS) entry which is preliminary data.</text>
</comment>
<evidence type="ECO:0000256" key="1">
    <source>
        <dbReference type="ARBA" id="ARBA00010990"/>
    </source>
</evidence>
<name>A0A8T4IN81_9ACTN</name>
<organism evidence="5 6">
    <name type="scientific">Streptomyces daliensis</name>
    <dbReference type="NCBI Taxonomy" id="299421"/>
    <lineage>
        <taxon>Bacteria</taxon>
        <taxon>Bacillati</taxon>
        <taxon>Actinomycetota</taxon>
        <taxon>Actinomycetes</taxon>
        <taxon>Kitasatosporales</taxon>
        <taxon>Streptomycetaceae</taxon>
        <taxon>Streptomyces</taxon>
    </lineage>
</organism>
<dbReference type="InterPro" id="IPR050559">
    <property type="entry name" value="P-Pant_transferase_sf"/>
</dbReference>
<protein>
    <submittedName>
        <fullName evidence="5">4'-phosphopantetheinyl transferase superfamily protein</fullName>
    </submittedName>
</protein>
<evidence type="ECO:0000259" key="4">
    <source>
        <dbReference type="Pfam" id="PF01648"/>
    </source>
</evidence>
<dbReference type="GO" id="GO:0000287">
    <property type="term" value="F:magnesium ion binding"/>
    <property type="evidence" value="ECO:0007669"/>
    <property type="project" value="InterPro"/>
</dbReference>
<sequence length="253" mass="26765">MPPLDVAVLDETERARGAAFAAPRDARRYLAAHVLLRHLLAARLGVTPREVPLERAACPNCGRGHGRPRVPAAGAPHFSLSHSGGLVLVAVADKPVGADVQRAPASATADVCAGRLHPDERAELARTPHERRGEHFARIWARKEAYLKGLGTGLCRPPRLDYLGADTSRLPRGWAVRDVPLTPSAPLVSGYAAAVALGGTHVPLAPPHVRHVPYAALADPGRAQATLAAASHPVVPRPTTSHPPTPYTDRTPI</sequence>
<feature type="region of interest" description="Disordered" evidence="3">
    <location>
        <begin position="228"/>
        <end position="253"/>
    </location>
</feature>
<reference evidence="5" key="1">
    <citation type="submission" date="2021-04" db="EMBL/GenBank/DDBJ databases">
        <title>Sequencing of actinobacteria type strains.</title>
        <authorList>
            <person name="Nguyen G.-S."/>
            <person name="Wentzel A."/>
        </authorList>
    </citation>
    <scope>NUCLEOTIDE SEQUENCE</scope>
    <source>
        <strain evidence="5">DSM 42095</strain>
    </source>
</reference>
<dbReference type="Proteomes" id="UP000675554">
    <property type="component" value="Unassembled WGS sequence"/>
</dbReference>
<evidence type="ECO:0000313" key="6">
    <source>
        <dbReference type="Proteomes" id="UP000675554"/>
    </source>
</evidence>
<comment type="similarity">
    <text evidence="1">Belongs to the P-Pant transferase superfamily. Gsp/Sfp/HetI/AcpT family.</text>
</comment>
<evidence type="ECO:0000313" key="5">
    <source>
        <dbReference type="EMBL" id="MBR7672870.1"/>
    </source>
</evidence>
<dbReference type="Pfam" id="PF01648">
    <property type="entry name" value="ACPS"/>
    <property type="match status" value="1"/>
</dbReference>
<dbReference type="InterPro" id="IPR008278">
    <property type="entry name" value="4-PPantetheinyl_Trfase_dom"/>
</dbReference>
<keyword evidence="6" id="KW-1185">Reference proteome</keyword>
<dbReference type="AlphaFoldDB" id="A0A8T4IN81"/>
<dbReference type="PANTHER" id="PTHR12215:SF10">
    <property type="entry name" value="L-AMINOADIPATE-SEMIALDEHYDE DEHYDROGENASE-PHOSPHOPANTETHEINYL TRANSFERASE"/>
    <property type="match status" value="1"/>
</dbReference>
<gene>
    <name evidence="5" type="ORF">KDA82_07545</name>
</gene>
<dbReference type="EMBL" id="JAGSMN010000144">
    <property type="protein sequence ID" value="MBR7672870.1"/>
    <property type="molecule type" value="Genomic_DNA"/>
</dbReference>
<dbReference type="GO" id="GO:0008897">
    <property type="term" value="F:holo-[acyl-carrier-protein] synthase activity"/>
    <property type="evidence" value="ECO:0007669"/>
    <property type="project" value="InterPro"/>
</dbReference>
<dbReference type="Gene3D" id="3.90.470.20">
    <property type="entry name" value="4'-phosphopantetheinyl transferase domain"/>
    <property type="match status" value="1"/>
</dbReference>
<dbReference type="GO" id="GO:0005829">
    <property type="term" value="C:cytosol"/>
    <property type="evidence" value="ECO:0007669"/>
    <property type="project" value="TreeGrafter"/>
</dbReference>
<accession>A0A8T4IN81</accession>
<feature type="domain" description="4'-phosphopantetheinyl transferase" evidence="4">
    <location>
        <begin position="95"/>
        <end position="157"/>
    </location>
</feature>